<dbReference type="CDD" id="cd06583">
    <property type="entry name" value="PGRP"/>
    <property type="match status" value="1"/>
</dbReference>
<evidence type="ECO:0000313" key="7">
    <source>
        <dbReference type="EMBL" id="SDU86543.1"/>
    </source>
</evidence>
<dbReference type="InterPro" id="IPR013517">
    <property type="entry name" value="FG-GAP"/>
</dbReference>
<dbReference type="Gene3D" id="3.40.80.10">
    <property type="entry name" value="Peptidoglycan recognition protein-like"/>
    <property type="match status" value="1"/>
</dbReference>
<dbReference type="Gene3D" id="2.130.10.130">
    <property type="entry name" value="Integrin alpha, N-terminal"/>
    <property type="match status" value="1"/>
</dbReference>
<gene>
    <name evidence="7" type="ORF">SAMN04488563_6897</name>
</gene>
<dbReference type="InterPro" id="IPR028994">
    <property type="entry name" value="Integrin_alpha_N"/>
</dbReference>
<feature type="region of interest" description="Disordered" evidence="3">
    <location>
        <begin position="185"/>
        <end position="209"/>
    </location>
</feature>
<dbReference type="SUPFAM" id="SSF69318">
    <property type="entry name" value="Integrin alpha N-terminal domain"/>
    <property type="match status" value="1"/>
</dbReference>
<dbReference type="Proteomes" id="UP000182977">
    <property type="component" value="Chromosome I"/>
</dbReference>
<feature type="domain" description="Peptidoglycan recognition protein family" evidence="6">
    <location>
        <begin position="211"/>
        <end position="368"/>
    </location>
</feature>
<feature type="region of interest" description="Disordered" evidence="3">
    <location>
        <begin position="30"/>
        <end position="52"/>
    </location>
</feature>
<feature type="signal peptide" evidence="4">
    <location>
        <begin position="1"/>
        <end position="29"/>
    </location>
</feature>
<dbReference type="InterPro" id="IPR006619">
    <property type="entry name" value="PGRP_domain_met/bac"/>
</dbReference>
<comment type="similarity">
    <text evidence="1">Belongs to the N-acetylmuramoyl-L-alanine amidase 2 family.</text>
</comment>
<reference evidence="8" key="1">
    <citation type="submission" date="2016-10" db="EMBL/GenBank/DDBJ databases">
        <authorList>
            <person name="Varghese N."/>
            <person name="Submissions S."/>
        </authorList>
    </citation>
    <scope>NUCLEOTIDE SEQUENCE [LARGE SCALE GENOMIC DNA]</scope>
    <source>
        <strain evidence="8">DSM 45079</strain>
    </source>
</reference>
<feature type="region of interest" description="Disordered" evidence="3">
    <location>
        <begin position="129"/>
        <end position="155"/>
    </location>
</feature>
<feature type="chain" id="PRO_5009279844" evidence="4">
    <location>
        <begin position="30"/>
        <end position="651"/>
    </location>
</feature>
<sequence>MTLRPWRHAALFMAVGTLVATALPVTAVAAPTPPDTHTPSSAAPVLDPSSGALQTVPLRGSTRSFGSLPAMPAAPWDTEDAHAGLVPVVYSEELEVDPFRLAAVTWVGEGDVTAWVRTRQDGEWSQWYELPHGDDHAPDPDSAEGADVRNGTDPLLVPSSDAVQVRVDAPRGRAATDLRLDLIDPGLSSAASPPDAEIQTEPSASVAAARPSIVTRAQWGADESLRGTPPQYGQVNGAFVHHTVNANDYSEAEVPALIRSIYLYHVQSRGWSDIGYNFIIDRFGRIWEGRYGGMDRAVIGAHTLGYNDDAFAASALGNYEDATPTNAMLSAYARLFAWKFSVHGVNPLARVNYDGESWPAVAGHRDAASTACPGARLYARLATIRSGVLREMNIGGDATHGRDFDGNGRADLVARQRSDASLWFWGGLGSATFDRRDRLGTGWSAFNALVLPGDWDGDGRDDVIARRRADASLWLYPGARGGNLGPPLVIGRGWRSVSAIVAPGDWDRDGAADLIARRTNGELWLYPGNGSGRFGTPRPIGSGWAGMTAIVGPGDWNSDGIVDLVARRSNGELWLYPGNGRDGFGKARRIGTGWNSVAGIVGSGDIDGDRVLDLLAWRPNGVMLLYPGIGTGGFRTVREIGTGWNAYDLRS</sequence>
<evidence type="ECO:0000259" key="5">
    <source>
        <dbReference type="SMART" id="SM00644"/>
    </source>
</evidence>
<evidence type="ECO:0000256" key="1">
    <source>
        <dbReference type="ARBA" id="ARBA00007553"/>
    </source>
</evidence>
<name>A0A1H2LZW4_9ACTN</name>
<feature type="domain" description="N-acetylmuramoyl-L-alanine amidase" evidence="5">
    <location>
        <begin position="223"/>
        <end position="374"/>
    </location>
</feature>
<dbReference type="AlphaFoldDB" id="A0A1H2LZW4"/>
<dbReference type="EMBL" id="LT629791">
    <property type="protein sequence ID" value="SDU86543.1"/>
    <property type="molecule type" value="Genomic_DNA"/>
</dbReference>
<dbReference type="RefSeq" id="WP_152691047.1">
    <property type="nucleotide sequence ID" value="NZ_LBMC01000055.1"/>
</dbReference>
<dbReference type="PANTHER" id="PTHR11022:SF41">
    <property type="entry name" value="PEPTIDOGLYCAN-RECOGNITION PROTEIN LC-RELATED"/>
    <property type="match status" value="1"/>
</dbReference>
<dbReference type="GO" id="GO:0008745">
    <property type="term" value="F:N-acetylmuramoyl-L-alanine amidase activity"/>
    <property type="evidence" value="ECO:0007669"/>
    <property type="project" value="InterPro"/>
</dbReference>
<keyword evidence="2 4" id="KW-0732">Signal</keyword>
<protein>
    <submittedName>
        <fullName evidence="7">Repeat domain-containing protein</fullName>
    </submittedName>
</protein>
<proteinExistence type="inferred from homology"/>
<dbReference type="STRING" id="419479.SAMN04488563_6897"/>
<keyword evidence="8" id="KW-1185">Reference proteome</keyword>
<evidence type="ECO:0000256" key="2">
    <source>
        <dbReference type="ARBA" id="ARBA00022729"/>
    </source>
</evidence>
<evidence type="ECO:0000259" key="6">
    <source>
        <dbReference type="SMART" id="SM00701"/>
    </source>
</evidence>
<dbReference type="SMART" id="SM00644">
    <property type="entry name" value="Ami_2"/>
    <property type="match status" value="1"/>
</dbReference>
<dbReference type="SUPFAM" id="SSF55846">
    <property type="entry name" value="N-acetylmuramoyl-L-alanine amidase-like"/>
    <property type="match status" value="1"/>
</dbReference>
<dbReference type="Pfam" id="PF13517">
    <property type="entry name" value="FG-GAP_3"/>
    <property type="match status" value="2"/>
</dbReference>
<evidence type="ECO:0000256" key="3">
    <source>
        <dbReference type="SAM" id="MobiDB-lite"/>
    </source>
</evidence>
<dbReference type="SMART" id="SM00701">
    <property type="entry name" value="PGRP"/>
    <property type="match status" value="1"/>
</dbReference>
<dbReference type="InterPro" id="IPR002502">
    <property type="entry name" value="Amidase_domain"/>
</dbReference>
<organism evidence="7 8">
    <name type="scientific">Jiangella alkaliphila</name>
    <dbReference type="NCBI Taxonomy" id="419479"/>
    <lineage>
        <taxon>Bacteria</taxon>
        <taxon>Bacillati</taxon>
        <taxon>Actinomycetota</taxon>
        <taxon>Actinomycetes</taxon>
        <taxon>Jiangellales</taxon>
        <taxon>Jiangellaceae</taxon>
        <taxon>Jiangella</taxon>
    </lineage>
</organism>
<dbReference type="InterPro" id="IPR015510">
    <property type="entry name" value="PGRP"/>
</dbReference>
<evidence type="ECO:0000256" key="4">
    <source>
        <dbReference type="SAM" id="SignalP"/>
    </source>
</evidence>
<evidence type="ECO:0000313" key="8">
    <source>
        <dbReference type="Proteomes" id="UP000182977"/>
    </source>
</evidence>
<accession>A0A1H2LZW4</accession>
<dbReference type="InterPro" id="IPR036505">
    <property type="entry name" value="Amidase/PGRP_sf"/>
</dbReference>
<dbReference type="PANTHER" id="PTHR11022">
    <property type="entry name" value="PEPTIDOGLYCAN RECOGNITION PROTEIN"/>
    <property type="match status" value="1"/>
</dbReference>
<dbReference type="GO" id="GO:0008270">
    <property type="term" value="F:zinc ion binding"/>
    <property type="evidence" value="ECO:0007669"/>
    <property type="project" value="InterPro"/>
</dbReference>
<dbReference type="GO" id="GO:0009253">
    <property type="term" value="P:peptidoglycan catabolic process"/>
    <property type="evidence" value="ECO:0007669"/>
    <property type="project" value="InterPro"/>
</dbReference>
<dbReference type="Pfam" id="PF01510">
    <property type="entry name" value="Amidase_2"/>
    <property type="match status" value="1"/>
</dbReference>
<dbReference type="OrthoDB" id="514320at2"/>